<dbReference type="Gene3D" id="3.60.10.10">
    <property type="entry name" value="Endonuclease/exonuclease/phosphatase"/>
    <property type="match status" value="1"/>
</dbReference>
<sequence>MYNSFMNKKVFSWECPSGSTINLSDTSGQIEDDLVQQNSFNELGNISESEIQSQIETSLDSAEIHDSSTRRRNNIRIMTVNCRSLRSQQKRNEFTTLIDTHEPHIIHATETHLDKTISNAELIDTNIYEVYRKDRIFGVGHEGGGVLNLVRKNLLSTAEITLDTDCEICWNKIEIKGSKPLYTGCYYRPPDNNIASIESLNTSLTRLTHSNNLPNLVLTGDFNMPDIKWEIDEDINNFQIKKPNNYSMETNNKFIEALEENCLTQIVKEPTRQDNILDLVLTTNPTSIESISVQDGMSDNSIVITDINLKAKKKKQVPRKVYIYKKGNMNGINEQLDKELS</sequence>
<dbReference type="GO" id="GO:0003824">
    <property type="term" value="F:catalytic activity"/>
    <property type="evidence" value="ECO:0007669"/>
    <property type="project" value="InterPro"/>
</dbReference>
<evidence type="ECO:0000259" key="1">
    <source>
        <dbReference type="Pfam" id="PF14529"/>
    </source>
</evidence>
<gene>
    <name evidence="2" type="ORF">MGAL_10B058560</name>
</gene>
<dbReference type="Pfam" id="PF14529">
    <property type="entry name" value="Exo_endo_phos_2"/>
    <property type="match status" value="1"/>
</dbReference>
<dbReference type="AlphaFoldDB" id="A0A8B6H8Q9"/>
<evidence type="ECO:0000313" key="3">
    <source>
        <dbReference type="Proteomes" id="UP000596742"/>
    </source>
</evidence>
<protein>
    <recommendedName>
        <fullName evidence="1">Endonuclease/exonuclease/phosphatase domain-containing protein</fullName>
    </recommendedName>
</protein>
<dbReference type="InterPro" id="IPR005135">
    <property type="entry name" value="Endo/exonuclease/phosphatase"/>
</dbReference>
<keyword evidence="3" id="KW-1185">Reference proteome</keyword>
<comment type="caution">
    <text evidence="2">The sequence shown here is derived from an EMBL/GenBank/DDBJ whole genome shotgun (WGS) entry which is preliminary data.</text>
</comment>
<dbReference type="PANTHER" id="PTHR33395:SF22">
    <property type="entry name" value="REVERSE TRANSCRIPTASE DOMAIN-CONTAINING PROTEIN"/>
    <property type="match status" value="1"/>
</dbReference>
<accession>A0A8B6H8Q9</accession>
<feature type="domain" description="Endonuclease/exonuclease/phosphatase" evidence="1">
    <location>
        <begin position="185"/>
        <end position="299"/>
    </location>
</feature>
<dbReference type="InterPro" id="IPR036691">
    <property type="entry name" value="Endo/exonu/phosph_ase_sf"/>
</dbReference>
<dbReference type="SUPFAM" id="SSF56219">
    <property type="entry name" value="DNase I-like"/>
    <property type="match status" value="1"/>
</dbReference>
<dbReference type="PANTHER" id="PTHR33395">
    <property type="entry name" value="TRANSCRIPTASE, PUTATIVE-RELATED-RELATED"/>
    <property type="match status" value="1"/>
</dbReference>
<proteinExistence type="predicted"/>
<dbReference type="OrthoDB" id="6143588at2759"/>
<reference evidence="2" key="1">
    <citation type="submission" date="2018-11" db="EMBL/GenBank/DDBJ databases">
        <authorList>
            <person name="Alioto T."/>
            <person name="Alioto T."/>
        </authorList>
    </citation>
    <scope>NUCLEOTIDE SEQUENCE</scope>
</reference>
<dbReference type="EMBL" id="UYJE01009655">
    <property type="protein sequence ID" value="VDI75336.1"/>
    <property type="molecule type" value="Genomic_DNA"/>
</dbReference>
<dbReference type="Proteomes" id="UP000596742">
    <property type="component" value="Unassembled WGS sequence"/>
</dbReference>
<organism evidence="2 3">
    <name type="scientific">Mytilus galloprovincialis</name>
    <name type="common">Mediterranean mussel</name>
    <dbReference type="NCBI Taxonomy" id="29158"/>
    <lineage>
        <taxon>Eukaryota</taxon>
        <taxon>Metazoa</taxon>
        <taxon>Spiralia</taxon>
        <taxon>Lophotrochozoa</taxon>
        <taxon>Mollusca</taxon>
        <taxon>Bivalvia</taxon>
        <taxon>Autobranchia</taxon>
        <taxon>Pteriomorphia</taxon>
        <taxon>Mytilida</taxon>
        <taxon>Mytiloidea</taxon>
        <taxon>Mytilidae</taxon>
        <taxon>Mytilinae</taxon>
        <taxon>Mytilus</taxon>
    </lineage>
</organism>
<name>A0A8B6H8Q9_MYTGA</name>
<evidence type="ECO:0000313" key="2">
    <source>
        <dbReference type="EMBL" id="VDI75336.1"/>
    </source>
</evidence>